<gene>
    <name evidence="1" type="ORF">GGQ99_005049</name>
</gene>
<organism evidence="1 2">
    <name type="scientific">Aminobacter niigataensis</name>
    <dbReference type="NCBI Taxonomy" id="83265"/>
    <lineage>
        <taxon>Bacteria</taxon>
        <taxon>Pseudomonadati</taxon>
        <taxon>Pseudomonadota</taxon>
        <taxon>Alphaproteobacteria</taxon>
        <taxon>Hyphomicrobiales</taxon>
        <taxon>Phyllobacteriaceae</taxon>
        <taxon>Aminobacter</taxon>
    </lineage>
</organism>
<sequence length="55" mass="6166">MTVPVQPVLKVMTKRLRGEEKAAPRDRDRRLDTTIKKEARRVFAGKGLSFGINGA</sequence>
<keyword evidence="2" id="KW-1185">Reference proteome</keyword>
<protein>
    <submittedName>
        <fullName evidence="1">Uncharacterized protein</fullName>
    </submittedName>
</protein>
<proteinExistence type="predicted"/>
<dbReference type="EMBL" id="JACHOT010000011">
    <property type="protein sequence ID" value="MBB4653264.1"/>
    <property type="molecule type" value="Genomic_DNA"/>
</dbReference>
<evidence type="ECO:0000313" key="2">
    <source>
        <dbReference type="Proteomes" id="UP000539538"/>
    </source>
</evidence>
<comment type="caution">
    <text evidence="1">The sequence shown here is derived from an EMBL/GenBank/DDBJ whole genome shotgun (WGS) entry which is preliminary data.</text>
</comment>
<name>A0ABR6LAK4_9HYPH</name>
<dbReference type="Proteomes" id="UP000539538">
    <property type="component" value="Unassembled WGS sequence"/>
</dbReference>
<reference evidence="1 2" key="1">
    <citation type="submission" date="2020-08" db="EMBL/GenBank/DDBJ databases">
        <title>Genomic Encyclopedia of Type Strains, Phase IV (KMG-IV): sequencing the most valuable type-strain genomes for metagenomic binning, comparative biology and taxonomic classification.</title>
        <authorList>
            <person name="Goeker M."/>
        </authorList>
    </citation>
    <scope>NUCLEOTIDE SEQUENCE [LARGE SCALE GENOMIC DNA]</scope>
    <source>
        <strain evidence="1 2">DSM 7050</strain>
    </source>
</reference>
<accession>A0ABR6LAK4</accession>
<evidence type="ECO:0000313" key="1">
    <source>
        <dbReference type="EMBL" id="MBB4653264.1"/>
    </source>
</evidence>